<evidence type="ECO:0000256" key="3">
    <source>
        <dbReference type="ARBA" id="ARBA00012146"/>
    </source>
</evidence>
<evidence type="ECO:0000256" key="4">
    <source>
        <dbReference type="ARBA" id="ARBA00022723"/>
    </source>
</evidence>
<comment type="cofactor">
    <cofactor evidence="1">
        <name>Mg(2+)</name>
        <dbReference type="ChEBI" id="CHEBI:18420"/>
    </cofactor>
</comment>
<accession>A0A6A2XRP8</accession>
<dbReference type="GO" id="GO:0004190">
    <property type="term" value="F:aspartic-type endopeptidase activity"/>
    <property type="evidence" value="ECO:0007669"/>
    <property type="project" value="UniProtKB-KW"/>
</dbReference>
<dbReference type="GO" id="GO:0006796">
    <property type="term" value="P:phosphate-containing compound metabolic process"/>
    <property type="evidence" value="ECO:0007669"/>
    <property type="project" value="InterPro"/>
</dbReference>
<evidence type="ECO:0000259" key="11">
    <source>
        <dbReference type="Pfam" id="PF22936"/>
    </source>
</evidence>
<keyword evidence="5" id="KW-0064">Aspartyl protease</keyword>
<dbReference type="InterPro" id="IPR043502">
    <property type="entry name" value="DNA/RNA_pol_sf"/>
</dbReference>
<dbReference type="CDD" id="cd00412">
    <property type="entry name" value="pyrophosphatase"/>
    <property type="match status" value="1"/>
</dbReference>
<dbReference type="Pfam" id="PF07727">
    <property type="entry name" value="RVT_2"/>
    <property type="match status" value="1"/>
</dbReference>
<keyword evidence="6" id="KW-0378">Hydrolase</keyword>
<dbReference type="InterPro" id="IPR012337">
    <property type="entry name" value="RNaseH-like_sf"/>
</dbReference>
<evidence type="ECO:0000256" key="6">
    <source>
        <dbReference type="ARBA" id="ARBA00022801"/>
    </source>
</evidence>
<keyword evidence="4" id="KW-0479">Metal-binding</keyword>
<dbReference type="Pfam" id="PF22936">
    <property type="entry name" value="Pol_BBD"/>
    <property type="match status" value="1"/>
</dbReference>
<feature type="domain" description="Retrovirus-related Pol polyprotein from transposon TNT 1-94-like beta-barrel" evidence="11">
    <location>
        <begin position="216"/>
        <end position="293"/>
    </location>
</feature>
<reference evidence="12" key="1">
    <citation type="submission" date="2019-09" db="EMBL/GenBank/DDBJ databases">
        <title>Draft genome information of white flower Hibiscus syriacus.</title>
        <authorList>
            <person name="Kim Y.-M."/>
        </authorList>
    </citation>
    <scope>NUCLEOTIDE SEQUENCE [LARGE SCALE GENOMIC DNA]</scope>
    <source>
        <strain evidence="12">YM2019G1</strain>
    </source>
</reference>
<keyword evidence="13" id="KW-1185">Reference proteome</keyword>
<dbReference type="EC" id="3.6.1.1" evidence="3"/>
<evidence type="ECO:0000313" key="12">
    <source>
        <dbReference type="EMBL" id="KAE8661079.1"/>
    </source>
</evidence>
<keyword evidence="5" id="KW-0645">Protease</keyword>
<evidence type="ECO:0000313" key="13">
    <source>
        <dbReference type="Proteomes" id="UP000436088"/>
    </source>
</evidence>
<dbReference type="SUPFAM" id="SSF56672">
    <property type="entry name" value="DNA/RNA polymerases"/>
    <property type="match status" value="1"/>
</dbReference>
<dbReference type="InterPro" id="IPR013103">
    <property type="entry name" value="RVT_2"/>
</dbReference>
<evidence type="ECO:0000259" key="10">
    <source>
        <dbReference type="Pfam" id="PF07727"/>
    </source>
</evidence>
<feature type="domain" description="Reverse transcriptase Ty1/copia-type" evidence="10">
    <location>
        <begin position="682"/>
        <end position="856"/>
    </location>
</feature>
<comment type="caution">
    <text evidence="12">The sequence shown here is derived from an EMBL/GenBank/DDBJ whole genome shotgun (WGS) entry which is preliminary data.</text>
</comment>
<dbReference type="SUPFAM" id="SSF50324">
    <property type="entry name" value="Inorganic pyrophosphatase"/>
    <property type="match status" value="1"/>
</dbReference>
<dbReference type="Gene3D" id="3.30.420.10">
    <property type="entry name" value="Ribonuclease H-like superfamily/Ribonuclease H"/>
    <property type="match status" value="1"/>
</dbReference>
<dbReference type="GO" id="GO:0004427">
    <property type="term" value="F:inorganic diphosphate phosphatase activity"/>
    <property type="evidence" value="ECO:0007669"/>
    <property type="project" value="UniProtKB-EC"/>
</dbReference>
<dbReference type="CDD" id="cd09272">
    <property type="entry name" value="RNase_HI_RT_Ty1"/>
    <property type="match status" value="1"/>
</dbReference>
<comment type="catalytic activity">
    <reaction evidence="8">
        <text>diphosphate + H2O = 2 phosphate + H(+)</text>
        <dbReference type="Rhea" id="RHEA:24576"/>
        <dbReference type="ChEBI" id="CHEBI:15377"/>
        <dbReference type="ChEBI" id="CHEBI:15378"/>
        <dbReference type="ChEBI" id="CHEBI:33019"/>
        <dbReference type="ChEBI" id="CHEBI:43474"/>
        <dbReference type="EC" id="3.6.1.1"/>
    </reaction>
</comment>
<name>A0A6A2XRP8_HIBSY</name>
<dbReference type="InterPro" id="IPR036397">
    <property type="entry name" value="RNaseH_sf"/>
</dbReference>
<organism evidence="12 13">
    <name type="scientific">Hibiscus syriacus</name>
    <name type="common">Rose of Sharon</name>
    <dbReference type="NCBI Taxonomy" id="106335"/>
    <lineage>
        <taxon>Eukaryota</taxon>
        <taxon>Viridiplantae</taxon>
        <taxon>Streptophyta</taxon>
        <taxon>Embryophyta</taxon>
        <taxon>Tracheophyta</taxon>
        <taxon>Spermatophyta</taxon>
        <taxon>Magnoliopsida</taxon>
        <taxon>eudicotyledons</taxon>
        <taxon>Gunneridae</taxon>
        <taxon>Pentapetalae</taxon>
        <taxon>rosids</taxon>
        <taxon>malvids</taxon>
        <taxon>Malvales</taxon>
        <taxon>Malvaceae</taxon>
        <taxon>Malvoideae</taxon>
        <taxon>Hibiscus</taxon>
    </lineage>
</organism>
<proteinExistence type="inferred from homology"/>
<evidence type="ECO:0000256" key="8">
    <source>
        <dbReference type="ARBA" id="ARBA00047820"/>
    </source>
</evidence>
<dbReference type="Gene3D" id="3.90.80.10">
    <property type="entry name" value="Inorganic pyrophosphatase"/>
    <property type="match status" value="1"/>
</dbReference>
<dbReference type="Pfam" id="PF00719">
    <property type="entry name" value="Pyrophosphatase"/>
    <property type="match status" value="1"/>
</dbReference>
<dbReference type="EMBL" id="VEPZ02001726">
    <property type="protein sequence ID" value="KAE8661079.1"/>
    <property type="molecule type" value="Genomic_DNA"/>
</dbReference>
<comment type="similarity">
    <text evidence="2">Belongs to the PPase family.</text>
</comment>
<gene>
    <name evidence="12" type="ORF">F3Y22_tig00116939pilonHSYRG00170</name>
</gene>
<evidence type="ECO:0000256" key="9">
    <source>
        <dbReference type="SAM" id="MobiDB-lite"/>
    </source>
</evidence>
<dbReference type="AlphaFoldDB" id="A0A6A2XRP8"/>
<dbReference type="Proteomes" id="UP000436088">
    <property type="component" value="Unassembled WGS sequence"/>
</dbReference>
<evidence type="ECO:0000256" key="2">
    <source>
        <dbReference type="ARBA" id="ARBA00006220"/>
    </source>
</evidence>
<feature type="region of interest" description="Disordered" evidence="9">
    <location>
        <begin position="547"/>
        <end position="572"/>
    </location>
</feature>
<evidence type="ECO:0000256" key="5">
    <source>
        <dbReference type="ARBA" id="ARBA00022750"/>
    </source>
</evidence>
<dbReference type="InterPro" id="IPR054722">
    <property type="entry name" value="PolX-like_BBD"/>
</dbReference>
<dbReference type="GO" id="GO:0000287">
    <property type="term" value="F:magnesium ion binding"/>
    <property type="evidence" value="ECO:0007669"/>
    <property type="project" value="InterPro"/>
</dbReference>
<dbReference type="InterPro" id="IPR036649">
    <property type="entry name" value="Pyrophosphatase_sf"/>
</dbReference>
<dbReference type="SUPFAM" id="SSF53098">
    <property type="entry name" value="Ribonuclease H-like"/>
    <property type="match status" value="1"/>
</dbReference>
<evidence type="ECO:0000256" key="1">
    <source>
        <dbReference type="ARBA" id="ARBA00001946"/>
    </source>
</evidence>
<dbReference type="GO" id="GO:0003676">
    <property type="term" value="F:nucleic acid binding"/>
    <property type="evidence" value="ECO:0007669"/>
    <property type="project" value="InterPro"/>
</dbReference>
<dbReference type="InterPro" id="IPR008162">
    <property type="entry name" value="Pyrophosphatase"/>
</dbReference>
<sequence length="1146" mass="127767">MFTNKKINVVLDETNFLLWKQQVLLTVCSHKLECLLTGAMQSPPEMTLDEDGSLIPNEAYDDFVAQDSALVSWLLSTIRWATVLQYFATRSSTSVMSLHCKLQSLKKGEDSMHWLRVEARFHLVCTMLIDAETQIVGFAAQEEMVTAAAHVARGAGPGQEVELVKGEVDHGFSVNFMSAQAHTVAYDNYDCMCASRGSRLRASTSANASTTEQDQWIIDFGSTHHITPDADIVTHKTGCSGPGKLVVGDGVSLSVGLVGSTTMNSASRVLLVNDLLHVPGITQNLLSVSKLLETTMWCLNSMHKVVVFVMQLVDRRLGHATYETVASVCKAIDVQVNKNVNTVYEAYCIGKSHKLPFSNSKTVYAKPFQLVYIDIWGPAHVASNGYRYYLSFIDAYSRHTWVYFLKDSLSTLLLRERIEHRVACPHISEQNGVVERKHRHVIELVLVLLAQAVMPLRYYSTSLNFVHNLARFLAIVLSTKAICVRESSNMNQVNKQKSVELEVVTDVCQLNGNTFGSSQGTTSANMDIVGLTETIPQEMVNENEDVMGENSDHMDQNLSGRGEPSPETATPNLSVATTDLVDSATSSSDSNGSGVVNRHSMMTRSKCGIFKPKVYVASCAEMKPLNVHEAIQSPHWKAAVLAELEALRKNGTWTLVKLPECRSVVGCKWLFKLKKNPDGSIIVTNDCQLRQVDVNNAFLHGDLHEEVFIHQPPGFEQVAADGSLLVCRLEKAMYGLCQAPRNWHDKLKNCLLKIGFKESSADTSLFVCWEWSNCVYILVYVDNNVLTGNSNEKIEEVVKFLIREFALKDLGDLHYFLGIEVKRSGSSLVLNQRKFILELLMKTKMSTANPASTPMLASVKLSHDTGTLLPDVYEYRSIVGALLYAYHARPDITFSVNKAAQYMHAPRLEHLAAVKRILSYCVYVGDNLVLWSSKKQKSVSRSTMEAEYRSVADVTAETTVVAMTANPVYHAKSKHVELDVHFVREKVALKQVLINYVPGSHQVADGFTKPLVAARFEVFKARVVEIGKGGKVKYELDKNTGLIKVDRILYSSVVYPHNYGFIPRTLCEDADPLDILIIMQGEKDDKIIAVWADDPEYRHYNDIKELPPHHKKNENKEVAVNENKEVAVNDFCPPPLRMRSSSIPCK</sequence>
<keyword evidence="7" id="KW-0460">Magnesium</keyword>
<protein>
    <recommendedName>
        <fullName evidence="3">inorganic diphosphatase</fullName>
        <ecNumber evidence="3">3.6.1.1</ecNumber>
    </recommendedName>
</protein>
<dbReference type="GO" id="GO:0005737">
    <property type="term" value="C:cytoplasm"/>
    <property type="evidence" value="ECO:0007669"/>
    <property type="project" value="InterPro"/>
</dbReference>
<dbReference type="PANTHER" id="PTHR10286">
    <property type="entry name" value="INORGANIC PYROPHOSPHATASE"/>
    <property type="match status" value="1"/>
</dbReference>
<evidence type="ECO:0000256" key="7">
    <source>
        <dbReference type="ARBA" id="ARBA00022842"/>
    </source>
</evidence>